<feature type="region of interest" description="Disordered" evidence="1">
    <location>
        <begin position="1"/>
        <end position="28"/>
    </location>
</feature>
<keyword evidence="3" id="KW-1185">Reference proteome</keyword>
<accession>A0A9P0CWJ2</accession>
<dbReference type="Proteomes" id="UP001153636">
    <property type="component" value="Chromosome 2"/>
</dbReference>
<evidence type="ECO:0000313" key="3">
    <source>
        <dbReference type="Proteomes" id="UP001153636"/>
    </source>
</evidence>
<dbReference type="OrthoDB" id="7475343at2759"/>
<gene>
    <name evidence="2" type="ORF">PSYICH_LOCUS7504</name>
</gene>
<evidence type="ECO:0000313" key="2">
    <source>
        <dbReference type="EMBL" id="CAH1105977.1"/>
    </source>
</evidence>
<proteinExistence type="predicted"/>
<dbReference type="PANTHER" id="PTHR10773:SF19">
    <property type="match status" value="1"/>
</dbReference>
<dbReference type="AlphaFoldDB" id="A0A9P0CWJ2"/>
<reference evidence="2" key="1">
    <citation type="submission" date="2022-01" db="EMBL/GenBank/DDBJ databases">
        <authorList>
            <person name="King R."/>
        </authorList>
    </citation>
    <scope>NUCLEOTIDE SEQUENCE</scope>
</reference>
<dbReference type="PANTHER" id="PTHR10773">
    <property type="entry name" value="DNA-DIRECTED RNA POLYMERASES I, II, AND III SUBUNIT RPABC2"/>
    <property type="match status" value="1"/>
</dbReference>
<organism evidence="2 3">
    <name type="scientific">Psylliodes chrysocephalus</name>
    <dbReference type="NCBI Taxonomy" id="3402493"/>
    <lineage>
        <taxon>Eukaryota</taxon>
        <taxon>Metazoa</taxon>
        <taxon>Ecdysozoa</taxon>
        <taxon>Arthropoda</taxon>
        <taxon>Hexapoda</taxon>
        <taxon>Insecta</taxon>
        <taxon>Pterygota</taxon>
        <taxon>Neoptera</taxon>
        <taxon>Endopterygota</taxon>
        <taxon>Coleoptera</taxon>
        <taxon>Polyphaga</taxon>
        <taxon>Cucujiformia</taxon>
        <taxon>Chrysomeloidea</taxon>
        <taxon>Chrysomelidae</taxon>
        <taxon>Galerucinae</taxon>
        <taxon>Alticini</taxon>
        <taxon>Psylliodes</taxon>
    </lineage>
</organism>
<sequence length="407" mass="47276">MSSDDSSSAGSESERTEGKKRTRNPEKWKVNKRKLARQVGKAYISTSRKFVEAKKIGPPCTCKLKCTSKFNDEEKQLIFSKLYDGKPKNEQDTFLQGLMETKPIVRRRKRVADGDELNAKLRTAHFQYFVQKIEERVPVCKQAFLNLYAISHFRVQRLNMLLSKGESPKDMRGKHSTRPTSVTAETRTKMQMHIDSFPFKTSHYGAKDIKYLDSKLNVKILFDLFIKKHPELNNIVKYEFFLKYFNENYSLKFGRPQVDVCSECERLGRRLRDKSLNDNAKRVCAAELMVHKRRAKKFYSKLQEVQALSKAHPEILGITFDYMQNLPLPVLPVQEIFYYRQLWVYAFEIHNLRTGDGHFYMYHEGQALKGSNEKDFFNGIGSGIKNFGNTVGETVKDGWDTVKDKLG</sequence>
<evidence type="ECO:0000256" key="1">
    <source>
        <dbReference type="SAM" id="MobiDB-lite"/>
    </source>
</evidence>
<dbReference type="EMBL" id="OV651814">
    <property type="protein sequence ID" value="CAH1105977.1"/>
    <property type="molecule type" value="Genomic_DNA"/>
</dbReference>
<feature type="compositionally biased region" description="Basic and acidic residues" evidence="1">
    <location>
        <begin position="12"/>
        <end position="28"/>
    </location>
</feature>
<name>A0A9P0CWJ2_9CUCU</name>
<feature type="compositionally biased region" description="Low complexity" evidence="1">
    <location>
        <begin position="1"/>
        <end position="11"/>
    </location>
</feature>
<protein>
    <submittedName>
        <fullName evidence="2">Uncharacterized protein</fullName>
    </submittedName>
</protein>